<keyword evidence="4" id="KW-1015">Disulfide bond</keyword>
<evidence type="ECO:0000256" key="5">
    <source>
        <dbReference type="SAM" id="MobiDB-lite"/>
    </source>
</evidence>
<protein>
    <submittedName>
        <fullName evidence="8">Pancreatic trypsin inhibitor</fullName>
    </submittedName>
</protein>
<dbReference type="PROSITE" id="PS50279">
    <property type="entry name" value="BPTI_KUNITZ_2"/>
    <property type="match status" value="4"/>
</dbReference>
<comment type="subcellular location">
    <subcellularLocation>
        <location evidence="1">Secreted</location>
    </subcellularLocation>
</comment>
<evidence type="ECO:0000256" key="6">
    <source>
        <dbReference type="SAM" id="SignalP"/>
    </source>
</evidence>
<keyword evidence="2" id="KW-0964">Secreted</keyword>
<evidence type="ECO:0000256" key="3">
    <source>
        <dbReference type="ARBA" id="ARBA00022729"/>
    </source>
</evidence>
<dbReference type="InterPro" id="IPR002223">
    <property type="entry name" value="Kunitz_BPTI"/>
</dbReference>
<dbReference type="AlphaFoldDB" id="A0A224Y4L3"/>
<dbReference type="SUPFAM" id="SSF57362">
    <property type="entry name" value="BPTI-like"/>
    <property type="match status" value="5"/>
</dbReference>
<proteinExistence type="predicted"/>
<evidence type="ECO:0000256" key="4">
    <source>
        <dbReference type="ARBA" id="ARBA00023157"/>
    </source>
</evidence>
<dbReference type="PANTHER" id="PTHR45938:SF11">
    <property type="entry name" value="WAP, KAZAL, IMMUNOGLOBULIN, KUNITZ AND NTR DOMAIN-CONTAINING PROTEIN 2-LIKE"/>
    <property type="match status" value="1"/>
</dbReference>
<accession>A0A224Y4L3</accession>
<dbReference type="Pfam" id="PF00014">
    <property type="entry name" value="Kunitz_BPTI"/>
    <property type="match status" value="5"/>
</dbReference>
<dbReference type="GO" id="GO:0004867">
    <property type="term" value="F:serine-type endopeptidase inhibitor activity"/>
    <property type="evidence" value="ECO:0007669"/>
    <property type="project" value="InterPro"/>
</dbReference>
<keyword evidence="3 6" id="KW-0732">Signal</keyword>
<organism evidence="8">
    <name type="scientific">Rhipicephalus zambeziensis</name>
    <dbReference type="NCBI Taxonomy" id="60191"/>
    <lineage>
        <taxon>Eukaryota</taxon>
        <taxon>Metazoa</taxon>
        <taxon>Ecdysozoa</taxon>
        <taxon>Arthropoda</taxon>
        <taxon>Chelicerata</taxon>
        <taxon>Arachnida</taxon>
        <taxon>Acari</taxon>
        <taxon>Parasitiformes</taxon>
        <taxon>Ixodida</taxon>
        <taxon>Ixodoidea</taxon>
        <taxon>Ixodidae</taxon>
        <taxon>Rhipicephalinae</taxon>
        <taxon>Rhipicephalus</taxon>
        <taxon>Rhipicephalus</taxon>
    </lineage>
</organism>
<evidence type="ECO:0000256" key="2">
    <source>
        <dbReference type="ARBA" id="ARBA00022525"/>
    </source>
</evidence>
<feature type="domain" description="BPTI/Kunitz inhibitor" evidence="7">
    <location>
        <begin position="86"/>
        <end position="136"/>
    </location>
</feature>
<dbReference type="GO" id="GO:0005615">
    <property type="term" value="C:extracellular space"/>
    <property type="evidence" value="ECO:0007669"/>
    <property type="project" value="TreeGrafter"/>
</dbReference>
<dbReference type="GO" id="GO:0050431">
    <property type="term" value="F:transforming growth factor beta binding"/>
    <property type="evidence" value="ECO:0007669"/>
    <property type="project" value="TreeGrafter"/>
</dbReference>
<evidence type="ECO:0000256" key="1">
    <source>
        <dbReference type="ARBA" id="ARBA00004613"/>
    </source>
</evidence>
<dbReference type="Gene3D" id="4.10.410.10">
    <property type="entry name" value="Pancreatic trypsin inhibitor Kunitz domain"/>
    <property type="match status" value="5"/>
</dbReference>
<feature type="signal peptide" evidence="6">
    <location>
        <begin position="1"/>
        <end position="19"/>
    </location>
</feature>
<evidence type="ECO:0000259" key="7">
    <source>
        <dbReference type="PROSITE" id="PS50279"/>
    </source>
</evidence>
<dbReference type="GO" id="GO:0048019">
    <property type="term" value="F:receptor antagonist activity"/>
    <property type="evidence" value="ECO:0007669"/>
    <property type="project" value="TreeGrafter"/>
</dbReference>
<feature type="region of interest" description="Disordered" evidence="5">
    <location>
        <begin position="323"/>
        <end position="350"/>
    </location>
</feature>
<feature type="domain" description="BPTI/Kunitz inhibitor" evidence="7">
    <location>
        <begin position="147"/>
        <end position="197"/>
    </location>
</feature>
<feature type="domain" description="BPTI/Kunitz inhibitor" evidence="7">
    <location>
        <begin position="268"/>
        <end position="318"/>
    </location>
</feature>
<dbReference type="SMART" id="SM00131">
    <property type="entry name" value="KU"/>
    <property type="match status" value="4"/>
</dbReference>
<feature type="chain" id="PRO_5012646350" evidence="6">
    <location>
        <begin position="20"/>
        <end position="350"/>
    </location>
</feature>
<name>A0A224Y4L3_9ACAR</name>
<dbReference type="EMBL" id="GFPF01000489">
    <property type="protein sequence ID" value="MAA11635.1"/>
    <property type="molecule type" value="Transcribed_RNA"/>
</dbReference>
<feature type="compositionally biased region" description="Polar residues" evidence="5">
    <location>
        <begin position="327"/>
        <end position="338"/>
    </location>
</feature>
<feature type="domain" description="BPTI/Kunitz inhibitor" evidence="7">
    <location>
        <begin position="208"/>
        <end position="258"/>
    </location>
</feature>
<reference evidence="8" key="1">
    <citation type="journal article" date="2017" name="Parasit. Vectors">
        <title>Sialotranscriptomics of Rhipicephalus zambeziensis reveals intricate expression profiles of secretory proteins and suggests tight temporal transcriptional regulation during blood-feeding.</title>
        <authorList>
            <person name="de Castro M.H."/>
            <person name="de Klerk D."/>
            <person name="Pienaar R."/>
            <person name="Rees D.J.G."/>
            <person name="Mans B.J."/>
        </authorList>
    </citation>
    <scope>NUCLEOTIDE SEQUENCE</scope>
    <source>
        <tissue evidence="8">Salivary glands</tissue>
    </source>
</reference>
<evidence type="ECO:0000313" key="8">
    <source>
        <dbReference type="EMBL" id="MAA11635.1"/>
    </source>
</evidence>
<sequence>MALPRVVFILLMAISWAHAVPRYCQEPPVKGSCRALDQSWKFDCSTKKCVMVPKVLCSRGPNVFTAENTCLTAGQQFSAKKHPQGCPNMLFAGGCRPQNHQWYYDPRKKRCRAFHYRQCTTSGNHFPNERKCMETCLPGTIKTPPICQKPLVQGLCGSANKNWHYNSTLRTCVPFHNGQCGAGPNAFRSQHMCSMTCQKSGGKNQHHCLQKPQIGSCQQEGRAWYFDHYSGKCKMFIHGACGRGSNHFATESKCLEVCLARKKPLPVCSAEAKPGYCVSLNTKWYFDEKKNECFRYRGGWCAKTANGFLSYDVCMDHCSVSGKPENVPQSEGNQGAPTQQQQQEAKIPGS</sequence>
<dbReference type="InterPro" id="IPR036880">
    <property type="entry name" value="Kunitz_BPTI_sf"/>
</dbReference>
<dbReference type="PANTHER" id="PTHR45938">
    <property type="entry name" value="ACP24A4-RELATED"/>
    <property type="match status" value="1"/>
</dbReference>